<dbReference type="Gene3D" id="1.25.40.60">
    <property type="match status" value="1"/>
</dbReference>
<dbReference type="Pfam" id="PF03378">
    <property type="entry name" value="CAS_CSE1"/>
    <property type="match status" value="1"/>
</dbReference>
<dbReference type="InterPro" id="IPR014729">
    <property type="entry name" value="Rossmann-like_a/b/a_fold"/>
</dbReference>
<dbReference type="Pfam" id="PF00995">
    <property type="entry name" value="Sec1"/>
    <property type="match status" value="1"/>
</dbReference>
<evidence type="ECO:0000256" key="3">
    <source>
        <dbReference type="ARBA" id="ARBA00008669"/>
    </source>
</evidence>
<evidence type="ECO:0000256" key="7">
    <source>
        <dbReference type="ARBA" id="ARBA00022490"/>
    </source>
</evidence>
<dbReference type="Pfam" id="PF08506">
    <property type="entry name" value="Cse1"/>
    <property type="match status" value="1"/>
</dbReference>
<evidence type="ECO:0000256" key="6">
    <source>
        <dbReference type="ARBA" id="ARBA00022448"/>
    </source>
</evidence>
<dbReference type="Gene3D" id="3.90.830.10">
    <property type="entry name" value="Syntaxin Binding Protein 1, Chain A, domain 2"/>
    <property type="match status" value="1"/>
</dbReference>
<comment type="similarity">
    <text evidence="4">Belongs to the STXBP/unc-18/SEC1 family.</text>
</comment>
<dbReference type="GO" id="GO:0016192">
    <property type="term" value="P:vesicle-mediated transport"/>
    <property type="evidence" value="ECO:0007669"/>
    <property type="project" value="InterPro"/>
</dbReference>
<evidence type="ECO:0000256" key="2">
    <source>
        <dbReference type="ARBA" id="ARBA00004496"/>
    </source>
</evidence>
<reference evidence="13" key="1">
    <citation type="submission" date="2022-11" db="UniProtKB">
        <authorList>
            <consortium name="WormBaseParasite"/>
        </authorList>
    </citation>
    <scope>IDENTIFICATION</scope>
</reference>
<comment type="subcellular location">
    <subcellularLocation>
        <location evidence="2">Cytoplasm</location>
    </subcellularLocation>
    <subcellularLocation>
        <location evidence="1">Nucleus</location>
    </subcellularLocation>
</comment>
<dbReference type="Proteomes" id="UP000887560">
    <property type="component" value="Unplaced"/>
</dbReference>
<dbReference type="InterPro" id="IPR043127">
    <property type="entry name" value="Sec-1-like_dom3a"/>
</dbReference>
<evidence type="ECO:0000256" key="5">
    <source>
        <dbReference type="ARBA" id="ARBA00018945"/>
    </source>
</evidence>
<dbReference type="InterPro" id="IPR036045">
    <property type="entry name" value="Sec1-like_sf"/>
</dbReference>
<dbReference type="Gene3D" id="3.40.50.2060">
    <property type="match status" value="1"/>
</dbReference>
<dbReference type="Gene3D" id="3.40.50.620">
    <property type="entry name" value="HUPs"/>
    <property type="match status" value="2"/>
</dbReference>
<comment type="similarity">
    <text evidence="3">Belongs to the XPO2/CSE1 family.</text>
</comment>
<dbReference type="GO" id="GO:0005635">
    <property type="term" value="C:nuclear envelope"/>
    <property type="evidence" value="ECO:0007669"/>
    <property type="project" value="TreeGrafter"/>
</dbReference>
<dbReference type="GO" id="GO:0005049">
    <property type="term" value="F:nuclear export signal receptor activity"/>
    <property type="evidence" value="ECO:0007669"/>
    <property type="project" value="TreeGrafter"/>
</dbReference>
<dbReference type="GO" id="GO:0005829">
    <property type="term" value="C:cytosol"/>
    <property type="evidence" value="ECO:0007669"/>
    <property type="project" value="TreeGrafter"/>
</dbReference>
<dbReference type="SUPFAM" id="SSF48371">
    <property type="entry name" value="ARM repeat"/>
    <property type="match status" value="1"/>
</dbReference>
<evidence type="ECO:0000256" key="10">
    <source>
        <dbReference type="ARBA" id="ARBA00030693"/>
    </source>
</evidence>
<dbReference type="Gene3D" id="3.40.50.1910">
    <property type="match status" value="1"/>
</dbReference>
<dbReference type="InterPro" id="IPR001619">
    <property type="entry name" value="Sec1-like"/>
</dbReference>
<evidence type="ECO:0000256" key="9">
    <source>
        <dbReference type="ARBA" id="ARBA00023242"/>
    </source>
</evidence>
<feature type="domain" description="Importin N-terminal" evidence="11">
    <location>
        <begin position="893"/>
        <end position="965"/>
    </location>
</feature>
<keyword evidence="7" id="KW-0963">Cytoplasm</keyword>
<dbReference type="Pfam" id="PF03810">
    <property type="entry name" value="IBN_N"/>
    <property type="match status" value="1"/>
</dbReference>
<keyword evidence="8" id="KW-0653">Protein transport</keyword>
<dbReference type="PANTHER" id="PTHR10997">
    <property type="entry name" value="IMPORTIN-7, 8, 11"/>
    <property type="match status" value="1"/>
</dbReference>
<dbReference type="PROSITE" id="PS50166">
    <property type="entry name" value="IMPORTIN_B_NT"/>
    <property type="match status" value="1"/>
</dbReference>
<evidence type="ECO:0000259" key="11">
    <source>
        <dbReference type="PROSITE" id="PS50166"/>
    </source>
</evidence>
<dbReference type="Gene3D" id="1.25.10.10">
    <property type="entry name" value="Leucine-rich Repeat Variant"/>
    <property type="match status" value="1"/>
</dbReference>
<sequence length="1838" mass="210209">MYPFLATQQYINEMLRLAGPGMKMILMDKETTTIVSCAYTQSEMMLKEVFLFERLDSGIIRETIKFLKCIVFVRPTPENIKLLSDELKSPKYAQYYLYFSNIISKADLKTLADSDEQETVREVREFYADFIPISPYFVTLDIPNPYTSQRFLFSSSSFRRCLQALTALCLSLNKKPSIRYQKTSSDAQRLAEELIKQQSKDVTLFEQCKTDAVLIIFDRSEDPVSPLLNQWTYEAMVHELIGMHNNRVKLGNDAKDEQKNLILSSHHDEFYSKNMFSNFGDIGQNIKCLMNDYQRKAQTHQQLDSIVDMKRFIEQYPQFRKMTGTVSKHVQLVGELSHLVTEWNLLEISELEQNIAVANGDHQSCIESLKRILQHPKTTELNALRLAMLYALRFESSANNSLNIILDLLRQRGITNRNIQLVKILLEYSGHKKRQSDLFGNKSAMEMTKKFIKGLKGVENIYTQHEPYITQLIESVSRGKLPASNFASTDSSINSRFDEIIIFIIGGATFEESAAVARMNGRGMTNLIGQTQTTGSSPLRVVLCSNYVHNTKSAVSAFLLKQRGYDVIGVHMINWDTQDENKDSCPGKNEMIDARRVFSVEEKFGISNIATGHYARTSLGAFHDTPNEEVKLYRARDPLKDQTYFLSSLTQDQIKNIMFPIGSLYKSEVKEIGEAAGLTPFITKTESMGMCFIGKKKNFEEFLINYISPTEGRFCDIETGSVIPDVIHKGIHNFNLGKKVNFNCVEGNRSSLQNISSSDALYVAGCDFQTQTVYVCKGYSNPKLYATRICETKDPLRILVQRTHSPILCKVNFSSEKPLQYSDFLEIEPLYPLRAPGPGQVRFIMLTAIFLIIETSFFQICVFYLGNECLGLATEQIVGLLQATLSPESVKQAQDGLTQQAVIPGYARVLLKILCDANYPNHIRNIAAISLKNFVKMNWSGEGDIPISDDEREELRNALLEIMFQVPQFLRLLVTEIVCQVSKYDFPERWPRLVQLLAENLSKATDFDQLVVSLGTLEQMVSRYRHEMRSDSLWREIIFVVQNVAEPLTQLFSKMQFYLPDQEGGTQLSPTDRISWLQIVLELTRIYHSLISQDLPEYFEDNLTPWMEGFLQMLISLKLPEQNSQLTTDPTEHDKLCTEICEIATLFSQRFEDCFVPYTQRFMGTVWNLLVFADAKIRFDALVNSALGFLAAICQRPQYVPYFRDEGVLKAICDNVIVKNLTLRPEDFEIFENEPFEFLKRDIEGSDLETRRRGAFEFVRALCKHFDNELCALLSNVIQDFLEKYKQNPAQNFVYKDLVYFLVSALASKGSTTRSGATETRQLIDLNHFYQQNVRPDLLFGSINELPILRCDALKYLVLFRNQLSTDQIIECFLGENCQFETSIFRLLSSNHFILHHYVAYAIERLILMRVQNSKDLLFTASNFQLSLVIDRLFNCLNSPQGYETHYIMKALMRLFVVMDDELSRSSTHIYLGKLSQIVADAIRVPKNPVLVHFLFESICVIIRKAYVKVEGGVDKYIIPMVESIIQNDVAEFKPYAFQLIALLLDQCQQEREKNVTVSQDAYIAFFPSLLRPDFWARSANVPALILVFESFIRCLPQLPFGSEYSDQVLAIFQRLIASKAYDQQGFRLANALLPHLDTYEKMTSSAVFLAMLNRMHQNKTAKFSKQFTIFIFRYSAIKGGLALANSLEQIQTGIYNMIVERILLAELKGMPQTTTYDEKRIIVIGAARLISETIQVLGNNYSLIIEVIVNLLEAFEHKPKSLDTEVPEDGEVNDMEYNDPYCKLMNAQHNEPFAAEVINIKKHFAQAVFMATQSNPESLGCLNARLLSCLRAYSAMI</sequence>
<evidence type="ECO:0000256" key="4">
    <source>
        <dbReference type="ARBA" id="ARBA00009884"/>
    </source>
</evidence>
<dbReference type="InterPro" id="IPR011989">
    <property type="entry name" value="ARM-like"/>
</dbReference>
<dbReference type="SUPFAM" id="SSF56815">
    <property type="entry name" value="Sec1/munc18-like (SM) proteins"/>
    <property type="match status" value="1"/>
</dbReference>
<dbReference type="GO" id="GO:0006606">
    <property type="term" value="P:protein import into nucleus"/>
    <property type="evidence" value="ECO:0007669"/>
    <property type="project" value="TreeGrafter"/>
</dbReference>
<dbReference type="InterPro" id="IPR001494">
    <property type="entry name" value="Importin-beta_N"/>
</dbReference>
<dbReference type="InterPro" id="IPR027482">
    <property type="entry name" value="Sec1-like_dom2"/>
</dbReference>
<dbReference type="PANTHER" id="PTHR10997:SF8">
    <property type="entry name" value="EXPORTIN-2"/>
    <property type="match status" value="1"/>
</dbReference>
<dbReference type="InterPro" id="IPR043154">
    <property type="entry name" value="Sec-1-like_dom1"/>
</dbReference>
<dbReference type="InterPro" id="IPR016024">
    <property type="entry name" value="ARM-type_fold"/>
</dbReference>
<evidence type="ECO:0000313" key="13">
    <source>
        <dbReference type="WBParaSite" id="scf7180000424089.g12259"/>
    </source>
</evidence>
<evidence type="ECO:0000256" key="8">
    <source>
        <dbReference type="ARBA" id="ARBA00022927"/>
    </source>
</evidence>
<name>A0A915PCQ3_9BILA</name>
<dbReference type="InterPro" id="IPR005043">
    <property type="entry name" value="XPO2_C"/>
</dbReference>
<proteinExistence type="inferred from homology"/>
<keyword evidence="12" id="KW-1185">Reference proteome</keyword>
<keyword evidence="6" id="KW-0813">Transport</keyword>
<dbReference type="GO" id="GO:0006611">
    <property type="term" value="P:protein export from nucleus"/>
    <property type="evidence" value="ECO:0007669"/>
    <property type="project" value="TreeGrafter"/>
</dbReference>
<organism evidence="12 13">
    <name type="scientific">Meloidogyne floridensis</name>
    <dbReference type="NCBI Taxonomy" id="298350"/>
    <lineage>
        <taxon>Eukaryota</taxon>
        <taxon>Metazoa</taxon>
        <taxon>Ecdysozoa</taxon>
        <taxon>Nematoda</taxon>
        <taxon>Chromadorea</taxon>
        <taxon>Rhabditida</taxon>
        <taxon>Tylenchina</taxon>
        <taxon>Tylenchomorpha</taxon>
        <taxon>Tylenchoidea</taxon>
        <taxon>Meloidogynidae</taxon>
        <taxon>Meloidogyninae</taxon>
        <taxon>Meloidogyne</taxon>
    </lineage>
</organism>
<keyword evidence="9" id="KW-0539">Nucleus</keyword>
<evidence type="ECO:0000313" key="12">
    <source>
        <dbReference type="Proteomes" id="UP000887560"/>
    </source>
</evidence>
<dbReference type="Pfam" id="PF03054">
    <property type="entry name" value="tRNA_Me_trans"/>
    <property type="match status" value="1"/>
</dbReference>
<protein>
    <recommendedName>
        <fullName evidence="5">Exportin-2</fullName>
    </recommendedName>
    <alternativeName>
        <fullName evidence="10">Importin-alpha re-exporter</fullName>
    </alternativeName>
</protein>
<dbReference type="InterPro" id="IPR013713">
    <property type="entry name" value="XPO2_central"/>
</dbReference>
<dbReference type="SMART" id="SM00913">
    <property type="entry name" value="IBN_N"/>
    <property type="match status" value="1"/>
</dbReference>
<dbReference type="WBParaSite" id="scf7180000424089.g12259">
    <property type="protein sequence ID" value="scf7180000424089.g12259"/>
    <property type="gene ID" value="scf7180000424089.g12259"/>
</dbReference>
<dbReference type="GO" id="GO:0031267">
    <property type="term" value="F:small GTPase binding"/>
    <property type="evidence" value="ECO:0007669"/>
    <property type="project" value="InterPro"/>
</dbReference>
<dbReference type="SUPFAM" id="SSF52402">
    <property type="entry name" value="Adenine nucleotide alpha hydrolases-like"/>
    <property type="match status" value="1"/>
</dbReference>
<accession>A0A915PCQ3</accession>
<evidence type="ECO:0000256" key="1">
    <source>
        <dbReference type="ARBA" id="ARBA00004123"/>
    </source>
</evidence>